<dbReference type="STRING" id="1748243.Tel_05620"/>
<proteinExistence type="predicted"/>
<accession>A0A0S2TBW4</accession>
<evidence type="ECO:0000259" key="1">
    <source>
        <dbReference type="Pfam" id="PF16823"/>
    </source>
</evidence>
<keyword evidence="3" id="KW-1185">Reference proteome</keyword>
<dbReference type="Pfam" id="PF16823">
    <property type="entry name" value="tPilZ"/>
    <property type="match status" value="1"/>
</dbReference>
<evidence type="ECO:0000313" key="2">
    <source>
        <dbReference type="EMBL" id="ALP52668.1"/>
    </source>
</evidence>
<gene>
    <name evidence="2" type="ORF">Tel_05620</name>
</gene>
<evidence type="ECO:0000313" key="3">
    <source>
        <dbReference type="Proteomes" id="UP000055136"/>
    </source>
</evidence>
<reference evidence="2" key="1">
    <citation type="submission" date="2015-10" db="EMBL/GenBank/DDBJ databases">
        <title>Description of Candidatus Tenderia electrophaga gen. nov, sp. nov., an Uncultivated Electroautotroph from a Biocathode Enrichment.</title>
        <authorList>
            <person name="Eddie B.J."/>
            <person name="Malanoski A.P."/>
            <person name="Wang Z."/>
            <person name="Hall R.J."/>
            <person name="Oh S.D."/>
            <person name="Heiner C."/>
            <person name="Lin B."/>
            <person name="Strycharz-Glaven S.M."/>
        </authorList>
    </citation>
    <scope>NUCLEOTIDE SEQUENCE [LARGE SCALE GENOMIC DNA]</scope>
    <source>
        <strain evidence="2">NRL1</strain>
    </source>
</reference>
<dbReference type="EMBL" id="CP013099">
    <property type="protein sequence ID" value="ALP52668.1"/>
    <property type="molecule type" value="Genomic_DNA"/>
</dbReference>
<feature type="domain" description="Cyclic di-GMP receptor atypical PilZ" evidence="1">
    <location>
        <begin position="51"/>
        <end position="182"/>
    </location>
</feature>
<dbReference type="AlphaFoldDB" id="A0A0S2TBW4"/>
<dbReference type="InterPro" id="IPR031800">
    <property type="entry name" value="PilZ_atypical"/>
</dbReference>
<name>A0A0S2TBW4_9GAMM</name>
<sequence>MTEASELSGLFCELSIPFEWTAADKADTATAVTPAEELANQNCLKIVLGLDDVSHDANDDVLEVSYELQRLDFKVNVILELVGQLVSQNLSLPARHAVKLGPSSIRWRTQASPAEVGQRLRLKLFPDQRFPFPLCLRGRVATLEQVEQDWEIRLELDQMHEYTQDLLEKYIFRCHRRHIARMKTQINK</sequence>
<organism evidence="2 3">
    <name type="scientific">Candidatus Tenderia electrophaga</name>
    <dbReference type="NCBI Taxonomy" id="1748243"/>
    <lineage>
        <taxon>Bacteria</taxon>
        <taxon>Pseudomonadati</taxon>
        <taxon>Pseudomonadota</taxon>
        <taxon>Gammaproteobacteria</taxon>
        <taxon>Candidatus Tenderiales</taxon>
        <taxon>Candidatus Tenderiaceae</taxon>
        <taxon>Candidatus Tenderia</taxon>
    </lineage>
</organism>
<dbReference type="Proteomes" id="UP000055136">
    <property type="component" value="Chromosome"/>
</dbReference>
<dbReference type="KEGG" id="tee:Tel_05620"/>
<protein>
    <recommendedName>
        <fullName evidence="1">Cyclic di-GMP receptor atypical PilZ domain-containing protein</fullName>
    </recommendedName>
</protein>